<dbReference type="Pfam" id="PF00172">
    <property type="entry name" value="Zn_clus"/>
    <property type="match status" value="1"/>
</dbReference>
<dbReference type="AlphaFoldDB" id="A0A4S8VCC4"/>
<evidence type="ECO:0000256" key="3">
    <source>
        <dbReference type="SAM" id="MobiDB-lite"/>
    </source>
</evidence>
<dbReference type="PROSITE" id="PS00463">
    <property type="entry name" value="ZN2_CY6_FUNGAL_1"/>
    <property type="match status" value="1"/>
</dbReference>
<accession>A0A4S8VCC4</accession>
<proteinExistence type="predicted"/>
<dbReference type="GO" id="GO:0008270">
    <property type="term" value="F:zinc ion binding"/>
    <property type="evidence" value="ECO:0007669"/>
    <property type="project" value="InterPro"/>
</dbReference>
<dbReference type="Proteomes" id="UP000308014">
    <property type="component" value="Unassembled WGS sequence"/>
</dbReference>
<evidence type="ECO:0000313" key="6">
    <source>
        <dbReference type="Proteomes" id="UP000308014"/>
    </source>
</evidence>
<comment type="subcellular location">
    <subcellularLocation>
        <location evidence="1">Nucleus</location>
    </subcellularLocation>
</comment>
<protein>
    <recommendedName>
        <fullName evidence="4">Zn(2)-C6 fungal-type domain-containing protein</fullName>
    </recommendedName>
</protein>
<dbReference type="EMBL" id="QZAJ01000518">
    <property type="protein sequence ID" value="THW09082.1"/>
    <property type="molecule type" value="Genomic_DNA"/>
</dbReference>
<dbReference type="Gene3D" id="4.10.240.10">
    <property type="entry name" value="Zn(2)-C6 fungal-type DNA-binding domain"/>
    <property type="match status" value="1"/>
</dbReference>
<comment type="caution">
    <text evidence="5">The sequence shown here is derived from an EMBL/GenBank/DDBJ whole genome shotgun (WGS) entry which is preliminary data.</text>
</comment>
<dbReference type="SUPFAM" id="SSF57701">
    <property type="entry name" value="Zn2/Cys6 DNA-binding domain"/>
    <property type="match status" value="1"/>
</dbReference>
<evidence type="ECO:0000259" key="4">
    <source>
        <dbReference type="PROSITE" id="PS50048"/>
    </source>
</evidence>
<dbReference type="PANTHER" id="PTHR37534">
    <property type="entry name" value="TRANSCRIPTIONAL ACTIVATOR PROTEIN UGA3"/>
    <property type="match status" value="1"/>
</dbReference>
<sequence>MTHSFEFIAGASPAYTMNANDLAPIDFAVSQSTAETSLLDYPTTAQNSRPQRRGRPRTRSKNGCWTCRQRKVKCDEKRPRCSPCIRLGKECQYDCQWNFHDLNLWVKQRYDHITATGSSPWNQRSCSLDSETRAADLSKEIRSMSRGWAQDYDQRREVLGTSTWFNFILTPDSFAGLPECRGLGQCDRMDSSGSGTSQDQPIDDLGSAMLLEAVYSPQSESSLAPLRQGNHVTQDSASARYTASVFREPSYNSKPNPEEHALYFETFILPRILFFGTARNDCVNIEVFEKGGAGFRHFKSFEPLLRDDTTPHIPDLTSSKLYHAILALSSLSLALGGRQDLFIEALQHYDWAISACFSCDQAEPSLLFYLHFVLLIFDICSTEQNTHGSPSMWSQQLRHLGRLAGCIQQSSIESVQPKMLWSVLFLDTQSCLAGNYDAGSCVRAYLANDFLLPDLTQLQLFRDESDQSASFAVYELASYSCRKLAELSQLALRMRREVKEGIGSAAEHRRSIDKFHNVLFTEWTTKNEEMLNQNSDGSGIDESASTILEFALLQYLTCTVYLHTSMYPGQRTHSPRLERQIARHCTEILSIASARDSDQRHTYFPLFLAGYASKCTREKKRALELMKKPQAKEFSGNSARIISLLQLIYEEQAAELDLSWETALDWVEFSSQVGINIVTFNL</sequence>
<dbReference type="InterPro" id="IPR021858">
    <property type="entry name" value="Fun_TF"/>
</dbReference>
<evidence type="ECO:0000256" key="1">
    <source>
        <dbReference type="ARBA" id="ARBA00004123"/>
    </source>
</evidence>
<keyword evidence="2" id="KW-0539">Nucleus</keyword>
<dbReference type="PROSITE" id="PS50048">
    <property type="entry name" value="ZN2_CY6_FUNGAL_2"/>
    <property type="match status" value="1"/>
</dbReference>
<dbReference type="GO" id="GO:0005634">
    <property type="term" value="C:nucleus"/>
    <property type="evidence" value="ECO:0007669"/>
    <property type="project" value="UniProtKB-SubCell"/>
</dbReference>
<dbReference type="SMART" id="SM00066">
    <property type="entry name" value="GAL4"/>
    <property type="match status" value="1"/>
</dbReference>
<feature type="domain" description="Zn(2)-C6 fungal-type" evidence="4">
    <location>
        <begin position="63"/>
        <end position="93"/>
    </location>
</feature>
<dbReference type="GO" id="GO:0000981">
    <property type="term" value="F:DNA-binding transcription factor activity, RNA polymerase II-specific"/>
    <property type="evidence" value="ECO:0007669"/>
    <property type="project" value="InterPro"/>
</dbReference>
<dbReference type="Pfam" id="PF11951">
    <property type="entry name" value="Fungal_trans_2"/>
    <property type="match status" value="1"/>
</dbReference>
<dbReference type="InterPro" id="IPR036864">
    <property type="entry name" value="Zn2-C6_fun-type_DNA-bd_sf"/>
</dbReference>
<reference evidence="5 6" key="1">
    <citation type="submission" date="2018-10" db="EMBL/GenBank/DDBJ databases">
        <title>Fifty Aureobasidium pullulans genomes reveal a recombining polyextremotolerant generalist.</title>
        <authorList>
            <person name="Gostincar C."/>
            <person name="Turk M."/>
            <person name="Zajc J."/>
            <person name="Gunde-Cimerman N."/>
        </authorList>
    </citation>
    <scope>NUCLEOTIDE SEQUENCE [LARGE SCALE GENOMIC DNA]</scope>
    <source>
        <strain evidence="5 6">EXF-11318</strain>
    </source>
</reference>
<evidence type="ECO:0000313" key="5">
    <source>
        <dbReference type="EMBL" id="THW09082.1"/>
    </source>
</evidence>
<dbReference type="GO" id="GO:0045944">
    <property type="term" value="P:positive regulation of transcription by RNA polymerase II"/>
    <property type="evidence" value="ECO:0007669"/>
    <property type="project" value="TreeGrafter"/>
</dbReference>
<dbReference type="InterPro" id="IPR001138">
    <property type="entry name" value="Zn2Cys6_DnaBD"/>
</dbReference>
<feature type="region of interest" description="Disordered" evidence="3">
    <location>
        <begin position="38"/>
        <end position="61"/>
    </location>
</feature>
<name>A0A4S8VCC4_AURPU</name>
<dbReference type="CDD" id="cd00067">
    <property type="entry name" value="GAL4"/>
    <property type="match status" value="1"/>
</dbReference>
<feature type="compositionally biased region" description="Basic residues" evidence="3">
    <location>
        <begin position="50"/>
        <end position="60"/>
    </location>
</feature>
<evidence type="ECO:0000256" key="2">
    <source>
        <dbReference type="ARBA" id="ARBA00023242"/>
    </source>
</evidence>
<organism evidence="5 6">
    <name type="scientific">Aureobasidium pullulans</name>
    <name type="common">Black yeast</name>
    <name type="synonym">Pullularia pullulans</name>
    <dbReference type="NCBI Taxonomy" id="5580"/>
    <lineage>
        <taxon>Eukaryota</taxon>
        <taxon>Fungi</taxon>
        <taxon>Dikarya</taxon>
        <taxon>Ascomycota</taxon>
        <taxon>Pezizomycotina</taxon>
        <taxon>Dothideomycetes</taxon>
        <taxon>Dothideomycetidae</taxon>
        <taxon>Dothideales</taxon>
        <taxon>Saccotheciaceae</taxon>
        <taxon>Aureobasidium</taxon>
    </lineage>
</organism>
<dbReference type="PANTHER" id="PTHR37534:SF49">
    <property type="entry name" value="LYSINE BIOSYNTHESIS REGULATORY PROTEIN LYS14"/>
    <property type="match status" value="1"/>
</dbReference>
<gene>
    <name evidence="5" type="ORF">D6D24_08674</name>
</gene>
<dbReference type="GO" id="GO:0000976">
    <property type="term" value="F:transcription cis-regulatory region binding"/>
    <property type="evidence" value="ECO:0007669"/>
    <property type="project" value="TreeGrafter"/>
</dbReference>